<reference evidence="2 3" key="1">
    <citation type="submission" date="2019-09" db="EMBL/GenBank/DDBJ databases">
        <title>Bifidobacterium canis sp. nov., isolated from the digestive tract of German Shepherd dog puppy.</title>
        <authorList>
            <person name="Bunesova V."/>
        </authorList>
    </citation>
    <scope>NUCLEOTIDE SEQUENCE [LARGE SCALE GENOMIC DNA]</scope>
    <source>
        <strain evidence="2 3">GSD1FS</strain>
    </source>
</reference>
<accession>A0A7K1J7J3</accession>
<name>A0A7K1J7J3_9BIFI</name>
<evidence type="ECO:0000313" key="2">
    <source>
        <dbReference type="EMBL" id="MUH60445.1"/>
    </source>
</evidence>
<comment type="caution">
    <text evidence="2">The sequence shown here is derived from an EMBL/GenBank/DDBJ whole genome shotgun (WGS) entry which is preliminary data.</text>
</comment>
<dbReference type="Proteomes" id="UP000487882">
    <property type="component" value="Unassembled WGS sequence"/>
</dbReference>
<keyword evidence="3" id="KW-1185">Reference proteome</keyword>
<organism evidence="2 3">
    <name type="scientific">Bifidobacterium canis</name>
    <dbReference type="NCBI Taxonomy" id="2610880"/>
    <lineage>
        <taxon>Bacteria</taxon>
        <taxon>Bacillati</taxon>
        <taxon>Actinomycetota</taxon>
        <taxon>Actinomycetes</taxon>
        <taxon>Bifidobacteriales</taxon>
        <taxon>Bifidobacteriaceae</taxon>
        <taxon>Bifidobacterium</taxon>
    </lineage>
</organism>
<evidence type="ECO:0000256" key="1">
    <source>
        <dbReference type="SAM" id="Phobius"/>
    </source>
</evidence>
<feature type="transmembrane region" description="Helical" evidence="1">
    <location>
        <begin position="21"/>
        <end position="44"/>
    </location>
</feature>
<keyword evidence="1" id="KW-0812">Transmembrane</keyword>
<dbReference type="EMBL" id="WNLP01000011">
    <property type="protein sequence ID" value="MUH60445.1"/>
    <property type="molecule type" value="Genomic_DNA"/>
</dbReference>
<sequence length="47" mass="5104">MGLVKKQNDNTQDRETKRDSNATRIVAIVVVCAMLVGFAVPLIFAGL</sequence>
<dbReference type="AlphaFoldDB" id="A0A7K1J7J3"/>
<keyword evidence="1" id="KW-1133">Transmembrane helix</keyword>
<proteinExistence type="predicted"/>
<gene>
    <name evidence="2" type="ORF">GSD1FS_1816</name>
</gene>
<keyword evidence="1" id="KW-0472">Membrane</keyword>
<protein>
    <submittedName>
        <fullName evidence="2">Uncharacterized protein</fullName>
    </submittedName>
</protein>
<evidence type="ECO:0000313" key="3">
    <source>
        <dbReference type="Proteomes" id="UP000487882"/>
    </source>
</evidence>